<sequence>MDVQTAWRNLVLSAADLENGGGDVAVLTATAQAAISLLLEFEPEAIVAQAMASEQPGKAYIRWIIFEGMKLGGPEMARLSALVEYWNANMAQAHGDLALPVRAA</sequence>
<keyword evidence="2" id="KW-1185">Reference proteome</keyword>
<proteinExistence type="predicted"/>
<name>E1QJP2_DESB2</name>
<dbReference type="KEGG" id="dbr:Deba_2423"/>
<protein>
    <submittedName>
        <fullName evidence="1">Uncharacterized protein</fullName>
    </submittedName>
</protein>
<evidence type="ECO:0000313" key="2">
    <source>
        <dbReference type="Proteomes" id="UP000009047"/>
    </source>
</evidence>
<accession>E1QJP2</accession>
<reference evidence="1 2" key="1">
    <citation type="journal article" date="2010" name="Stand. Genomic Sci.">
        <title>Complete genome sequence of Desulfarculus baarsii type strain (2st14).</title>
        <authorList>
            <person name="Sun H."/>
            <person name="Spring S."/>
            <person name="Lapidus A."/>
            <person name="Davenport K."/>
            <person name="Del Rio T.G."/>
            <person name="Tice H."/>
            <person name="Nolan M."/>
            <person name="Copeland A."/>
            <person name="Cheng J.F."/>
            <person name="Lucas S."/>
            <person name="Tapia R."/>
            <person name="Goodwin L."/>
            <person name="Pitluck S."/>
            <person name="Ivanova N."/>
            <person name="Pagani I."/>
            <person name="Mavromatis K."/>
            <person name="Ovchinnikova G."/>
            <person name="Pati A."/>
            <person name="Chen A."/>
            <person name="Palaniappan K."/>
            <person name="Hauser L."/>
            <person name="Chang Y.J."/>
            <person name="Jeffries C.D."/>
            <person name="Detter J.C."/>
            <person name="Han C."/>
            <person name="Rohde M."/>
            <person name="Brambilla E."/>
            <person name="Goker M."/>
            <person name="Woyke T."/>
            <person name="Bristow J."/>
            <person name="Eisen J.A."/>
            <person name="Markowitz V."/>
            <person name="Hugenholtz P."/>
            <person name="Kyrpides N.C."/>
            <person name="Klenk H.P."/>
            <person name="Land M."/>
        </authorList>
    </citation>
    <scope>NUCLEOTIDE SEQUENCE [LARGE SCALE GENOMIC DNA]</scope>
    <source>
        <strain evidence="2">ATCC 33931 / DSM 2075 / LMG 7858 / VKM B-1802 / 2st14</strain>
    </source>
</reference>
<gene>
    <name evidence="1" type="ordered locus">Deba_2423</name>
</gene>
<dbReference type="EMBL" id="CP002085">
    <property type="protein sequence ID" value="ADK85785.1"/>
    <property type="molecule type" value="Genomic_DNA"/>
</dbReference>
<dbReference type="RefSeq" id="WP_013259224.1">
    <property type="nucleotide sequence ID" value="NC_014365.1"/>
</dbReference>
<dbReference type="Proteomes" id="UP000009047">
    <property type="component" value="Chromosome"/>
</dbReference>
<dbReference type="AlphaFoldDB" id="E1QJP2"/>
<dbReference type="HOGENOM" id="CLU_2245578_0_0_7"/>
<evidence type="ECO:0000313" key="1">
    <source>
        <dbReference type="EMBL" id="ADK85785.1"/>
    </source>
</evidence>
<organism evidence="1 2">
    <name type="scientific">Desulfarculus baarsii (strain ATCC 33931 / DSM 2075 / LMG 7858 / VKM B-1802 / 2st14)</name>
    <dbReference type="NCBI Taxonomy" id="644282"/>
    <lineage>
        <taxon>Bacteria</taxon>
        <taxon>Pseudomonadati</taxon>
        <taxon>Thermodesulfobacteriota</taxon>
        <taxon>Desulfarculia</taxon>
        <taxon>Desulfarculales</taxon>
        <taxon>Desulfarculaceae</taxon>
        <taxon>Desulfarculus</taxon>
    </lineage>
</organism>